<evidence type="ECO:0000256" key="3">
    <source>
        <dbReference type="PROSITE-ProRule" id="PRU00023"/>
    </source>
</evidence>
<keyword evidence="2 3" id="KW-0040">ANK repeat</keyword>
<feature type="compositionally biased region" description="Polar residues" evidence="5">
    <location>
        <begin position="894"/>
        <end position="922"/>
    </location>
</feature>
<feature type="compositionally biased region" description="Polar residues" evidence="5">
    <location>
        <begin position="595"/>
        <end position="626"/>
    </location>
</feature>
<feature type="compositionally biased region" description="Basic and acidic residues" evidence="5">
    <location>
        <begin position="1922"/>
        <end position="1940"/>
    </location>
</feature>
<feature type="compositionally biased region" description="Gly residues" evidence="5">
    <location>
        <begin position="341"/>
        <end position="354"/>
    </location>
</feature>
<dbReference type="PROSITE" id="PS50297">
    <property type="entry name" value="ANK_REP_REGION"/>
    <property type="match status" value="1"/>
</dbReference>
<dbReference type="InterPro" id="IPR050776">
    <property type="entry name" value="Ank_Repeat/CDKN_Inhibitor"/>
</dbReference>
<feature type="compositionally biased region" description="Low complexity" evidence="5">
    <location>
        <begin position="923"/>
        <end position="939"/>
    </location>
</feature>
<feature type="compositionally biased region" description="Low complexity" evidence="5">
    <location>
        <begin position="849"/>
        <end position="871"/>
    </location>
</feature>
<dbReference type="PANTHER" id="PTHR24201:SF15">
    <property type="entry name" value="ANKYRIN REPEAT DOMAIN-CONTAINING PROTEIN 66"/>
    <property type="match status" value="1"/>
</dbReference>
<dbReference type="EnsemblMetazoa" id="Aqu2.1.28272_001">
    <property type="protein sequence ID" value="Aqu2.1.28272_001"/>
    <property type="gene ID" value="Aqu2.1.28272"/>
</dbReference>
<evidence type="ECO:0000256" key="4">
    <source>
        <dbReference type="SAM" id="Coils"/>
    </source>
</evidence>
<organism evidence="6">
    <name type="scientific">Amphimedon queenslandica</name>
    <name type="common">Sponge</name>
    <dbReference type="NCBI Taxonomy" id="400682"/>
    <lineage>
        <taxon>Eukaryota</taxon>
        <taxon>Metazoa</taxon>
        <taxon>Porifera</taxon>
        <taxon>Demospongiae</taxon>
        <taxon>Heteroscleromorpha</taxon>
        <taxon>Haplosclerida</taxon>
        <taxon>Niphatidae</taxon>
        <taxon>Amphimedon</taxon>
    </lineage>
</organism>
<dbReference type="Gene3D" id="1.25.40.20">
    <property type="entry name" value="Ankyrin repeat-containing domain"/>
    <property type="match status" value="1"/>
</dbReference>
<dbReference type="OrthoDB" id="366390at2759"/>
<feature type="compositionally biased region" description="Polar residues" evidence="5">
    <location>
        <begin position="474"/>
        <end position="487"/>
    </location>
</feature>
<keyword evidence="1" id="KW-0677">Repeat</keyword>
<feature type="compositionally biased region" description="Basic and acidic residues" evidence="5">
    <location>
        <begin position="408"/>
        <end position="423"/>
    </location>
</feature>
<reference evidence="6" key="2">
    <citation type="submission" date="2017-05" db="UniProtKB">
        <authorList>
            <consortium name="EnsemblMetazoa"/>
        </authorList>
    </citation>
    <scope>IDENTIFICATION</scope>
</reference>
<dbReference type="KEGG" id="aqu:100636916"/>
<dbReference type="Pfam" id="PF12796">
    <property type="entry name" value="Ank_2"/>
    <property type="match status" value="2"/>
</dbReference>
<feature type="coiled-coil region" evidence="4">
    <location>
        <begin position="1281"/>
        <end position="1564"/>
    </location>
</feature>
<dbReference type="EnsemblMetazoa" id="XM_019998119.1">
    <property type="protein sequence ID" value="XP_019853678.1"/>
    <property type="gene ID" value="LOC100636916"/>
</dbReference>
<feature type="compositionally biased region" description="Basic and acidic residues" evidence="5">
    <location>
        <begin position="488"/>
        <end position="507"/>
    </location>
</feature>
<feature type="compositionally biased region" description="Basic and acidic residues" evidence="5">
    <location>
        <begin position="1955"/>
        <end position="1972"/>
    </location>
</feature>
<feature type="compositionally biased region" description="Polar residues" evidence="5">
    <location>
        <begin position="305"/>
        <end position="318"/>
    </location>
</feature>
<feature type="compositionally biased region" description="Acidic residues" evidence="5">
    <location>
        <begin position="431"/>
        <end position="440"/>
    </location>
</feature>
<keyword evidence="4" id="KW-0175">Coiled coil</keyword>
<feature type="region of interest" description="Disordered" evidence="5">
    <location>
        <begin position="775"/>
        <end position="945"/>
    </location>
</feature>
<proteinExistence type="predicted"/>
<dbReference type="eggNOG" id="KOG0504">
    <property type="taxonomic scope" value="Eukaryota"/>
</dbReference>
<feature type="compositionally biased region" description="Polar residues" evidence="5">
    <location>
        <begin position="1895"/>
        <end position="1909"/>
    </location>
</feature>
<feature type="region of interest" description="Disordered" evidence="5">
    <location>
        <begin position="1895"/>
        <end position="1972"/>
    </location>
</feature>
<evidence type="ECO:0000313" key="7">
    <source>
        <dbReference type="Proteomes" id="UP000007879"/>
    </source>
</evidence>
<feature type="region of interest" description="Disordered" evidence="5">
    <location>
        <begin position="408"/>
        <end position="626"/>
    </location>
</feature>
<feature type="coiled-coil region" evidence="4">
    <location>
        <begin position="1798"/>
        <end position="1825"/>
    </location>
</feature>
<dbReference type="Proteomes" id="UP000007879">
    <property type="component" value="Unassembled WGS sequence"/>
</dbReference>
<evidence type="ECO:0000256" key="2">
    <source>
        <dbReference type="ARBA" id="ARBA00023043"/>
    </source>
</evidence>
<dbReference type="PROSITE" id="PS50088">
    <property type="entry name" value="ANK_REPEAT"/>
    <property type="match status" value="1"/>
</dbReference>
<dbReference type="SMART" id="SM00248">
    <property type="entry name" value="ANK"/>
    <property type="match status" value="5"/>
</dbReference>
<sequence>MPLKGKLFKGRKSKRDGDASSIASTQSQEVPVNGVGYTILKPDKELPFKLHRAVWNARTEKLMHLLEENSGKSGKPKHDPNAVDKKGRTALHLAAVKEDPALIDLLAATAVPSCRMQDSDGNTPLHKAVECKKYASAVKIIAMTENVNVRNNNGHTPLHLASLNNDVPMAHKLLDKGAYVDECDNNDNTPLSLSCIHSHKEFAELMVKEDCNVNIQNNKGLTPLMLAVMENQLSIVTCLLEAPQIDIDVKEFTGKRAIDYAQPNSSIFSVLNKKMASDDTASPTASHFPQQGTGTGGSFGASPIATVSTSAAPPTSNILDDLSRQDTFQSSDSDSSLIDAVGGGGGGIGSGLVGGREETSFNMDEAMKEKLRKTFLGDDDDDKEEKVTKNEETDIAVTVTVPAKDVKSDADKVPIHETPKLNVHETSALTSEEEEEEEEINGVIPKRREGEEGGGERMKDSPVKERPKPLLTAGATSVTDNSKQTSDNLKDTDSNAKDHITITDDIAHQSSHTEASQHVHKPPPSPAKPVERDNWDWDSSESEEEEEVEVEVEVEEKEVELHKVKEGEKEPEESSKWDSTTTDDDDLDENDLPSFDTNLTSFYNHQSFSTPLNTTPSTTRPLTSISSPLGLATATNATPSSVQTYTASTPHSASIGLIPTATVTGSGATGGIPSVQVLERTLKSQDSNIINDDSDYHVSSGGKLLPQTSTDFRLSMKNENELGGSEVIDTLGATPKKPSAVPAYRSEPTITSVLSGNTNMQSLIAERKKANQDNLEHVLTREEEASRRKKEKDSEILRMLEQRKKITDGDSVTSSPIKTTNTTEEKETGIKRNKAQLMKEKWESGALNISSSSSSSIPSTPTSPSPSHLPLSLPPPHPASKHEGRGGGGGTSDIIHTTPSRQTLDASVTASHSKVSPQKLLQSSGPSGLSSLNSPSSSSREGPNEDIQKKYEELHRQNLKLENEKLEKELEVRGLKYQLDQIKGDYQTVLDVRTNLKDQLSRAEDQMREKAEDTQSIALRMREIEMENKSLQAKCQQLEEELQVLKETLDTERQEYFSNAAAYEEQKRLYQELKGEADRAVEQQKTLSGLLDEVDNAKDNLGKEIVELKETNKKLETELIETKTQYELTQNQLEGQLEELREEVSEYREKDAVMKKNLTDLSGKVEVLTAALDKETNTRQRLEEQLSSASNEVSQLQLERAKGDKASLEASQELLREKLTLEKDLGTAKEEKQRLSIQFDNVQGKLIATEQELKSTVSVVSDKSNQISNLQRQVDQLTHYQQTAQESLIREKEKVSQLESQLASASEKLNTSLNETHRAGMKVEAAERKASETEETLKKEQVLLTDTVSSLKMELEKANNEIQYQLEQVLSLKEQLAGSETSRALVENELQRAQQDSNAKSEMISDLENRLQSSDSTLTEVKGQREELQAQLTVLQSTLLSREEDVKKSKEMLDEFREALEKAQKSIKDMAADRDRQMKKKNELEVKLVEAEGKATLFLSEMSTGAEYIKQLQLEIEQLNQSRSSLQELATKLRSEVVSLDSQLDNEKSYRSKAEQENTELKELWENEVKAKHKITEKFMLLEQECKDSGDLVDTEKQKLLRAVEQKGMIEMKMETLHERNAQLQRENGELKGQLKSHKKKQKEFDKLESTAHALRQELDHTQSSMQAEITMLQNQVRLYQEQLKNETESRQSIEMKSSSLLLELDSVQKCLSSVRHDLQDKDKELRKSERQMSQLKEELSEMENTVNRKMIPKTELETITRQMEEKSTEDFSKKMIEFNDLLEQQALNYQKQDSIRVMQENERREKQDQEISELKQKLNGMMSHYEKQHSEIERAFLEAQRYKSLYEQEAKRRDKLIAKLDRSREVAATSRQQLSFEKKQTKKLRNAGYNVLSQLGTTPKLPTSTPIRHTSEAPHSPPTEELLRSIHSELDQSLARHLESTPASYNRPNFDSAHGAKAESHLDSIRRNYRL</sequence>
<evidence type="ECO:0000256" key="1">
    <source>
        <dbReference type="ARBA" id="ARBA00022737"/>
    </source>
</evidence>
<feature type="compositionally biased region" description="Basic and acidic residues" evidence="5">
    <location>
        <begin position="446"/>
        <end position="468"/>
    </location>
</feature>
<dbReference type="PANTHER" id="PTHR24201">
    <property type="entry name" value="ANK_REP_REGION DOMAIN-CONTAINING PROTEIN"/>
    <property type="match status" value="1"/>
</dbReference>
<evidence type="ECO:0000313" key="6">
    <source>
        <dbReference type="EnsemblMetazoa" id="Aqu2.1.28272_001"/>
    </source>
</evidence>
<feature type="coiled-coil region" evidence="4">
    <location>
        <begin position="1607"/>
        <end position="1746"/>
    </location>
</feature>
<feature type="compositionally biased region" description="Basic residues" evidence="5">
    <location>
        <begin position="1"/>
        <end position="14"/>
    </location>
</feature>
<gene>
    <name evidence="6" type="primary">100636916</name>
</gene>
<feature type="compositionally biased region" description="Acidic residues" evidence="5">
    <location>
        <begin position="581"/>
        <end position="591"/>
    </location>
</feature>
<keyword evidence="7" id="KW-1185">Reference proteome</keyword>
<evidence type="ECO:0000256" key="5">
    <source>
        <dbReference type="SAM" id="MobiDB-lite"/>
    </source>
</evidence>
<dbReference type="InterPro" id="IPR002110">
    <property type="entry name" value="Ankyrin_rpt"/>
</dbReference>
<feature type="region of interest" description="Disordered" evidence="5">
    <location>
        <begin position="1"/>
        <end position="27"/>
    </location>
</feature>
<dbReference type="InterPro" id="IPR036770">
    <property type="entry name" value="Ankyrin_rpt-contain_sf"/>
</dbReference>
<protein>
    <submittedName>
        <fullName evidence="6">Uncharacterized protein</fullName>
    </submittedName>
</protein>
<feature type="compositionally biased region" description="Basic and acidic residues" evidence="5">
    <location>
        <begin position="559"/>
        <end position="576"/>
    </location>
</feature>
<accession>A0A1X7ULG8</accession>
<feature type="repeat" description="ANK" evidence="3">
    <location>
        <begin position="153"/>
        <end position="185"/>
    </location>
</feature>
<dbReference type="SUPFAM" id="SSF48403">
    <property type="entry name" value="Ankyrin repeat"/>
    <property type="match status" value="1"/>
</dbReference>
<feature type="compositionally biased region" description="Basic and acidic residues" evidence="5">
    <location>
        <begin position="775"/>
        <end position="808"/>
    </location>
</feature>
<name>A0A1X7ULG8_AMPQE</name>
<feature type="compositionally biased region" description="Polar residues" evidence="5">
    <location>
        <begin position="279"/>
        <end position="292"/>
    </location>
</feature>
<reference evidence="7" key="1">
    <citation type="journal article" date="2010" name="Nature">
        <title>The Amphimedon queenslandica genome and the evolution of animal complexity.</title>
        <authorList>
            <person name="Srivastava M."/>
            <person name="Simakov O."/>
            <person name="Chapman J."/>
            <person name="Fahey B."/>
            <person name="Gauthier M.E."/>
            <person name="Mitros T."/>
            <person name="Richards G.S."/>
            <person name="Conaco C."/>
            <person name="Dacre M."/>
            <person name="Hellsten U."/>
            <person name="Larroux C."/>
            <person name="Putnam N.H."/>
            <person name="Stanke M."/>
            <person name="Adamska M."/>
            <person name="Darling A."/>
            <person name="Degnan S.M."/>
            <person name="Oakley T.H."/>
            <person name="Plachetzki D.C."/>
            <person name="Zhai Y."/>
            <person name="Adamski M."/>
            <person name="Calcino A."/>
            <person name="Cummins S.F."/>
            <person name="Goodstein D.M."/>
            <person name="Harris C."/>
            <person name="Jackson D.J."/>
            <person name="Leys S.P."/>
            <person name="Shu S."/>
            <person name="Woodcroft B.J."/>
            <person name="Vervoort M."/>
            <person name="Kosik K.S."/>
            <person name="Manning G."/>
            <person name="Degnan B.M."/>
            <person name="Rokhsar D.S."/>
        </authorList>
    </citation>
    <scope>NUCLEOTIDE SEQUENCE [LARGE SCALE GENOMIC DNA]</scope>
</reference>
<dbReference type="InParanoid" id="A0A1X7ULG8"/>
<feature type="region of interest" description="Disordered" evidence="5">
    <location>
        <begin position="279"/>
        <end position="356"/>
    </location>
</feature>
<feature type="compositionally biased region" description="Acidic residues" evidence="5">
    <location>
        <begin position="536"/>
        <end position="558"/>
    </location>
</feature>